<evidence type="ECO:0000313" key="3">
    <source>
        <dbReference type="Proteomes" id="UP000366945"/>
    </source>
</evidence>
<dbReference type="Pfam" id="PF00903">
    <property type="entry name" value="Glyoxalase"/>
    <property type="match status" value="1"/>
</dbReference>
<dbReference type="Gene3D" id="3.10.180.10">
    <property type="entry name" value="2,3-Dihydroxybiphenyl 1,2-Dioxygenase, domain 1"/>
    <property type="match status" value="1"/>
</dbReference>
<organism evidence="2 3">
    <name type="scientific">Pandoraea pneumonica</name>
    <dbReference type="NCBI Taxonomy" id="2508299"/>
    <lineage>
        <taxon>Bacteria</taxon>
        <taxon>Pseudomonadati</taxon>
        <taxon>Pseudomonadota</taxon>
        <taxon>Betaproteobacteria</taxon>
        <taxon>Burkholderiales</taxon>
        <taxon>Burkholderiaceae</taxon>
        <taxon>Pandoraea</taxon>
    </lineage>
</organism>
<dbReference type="SUPFAM" id="SSF54593">
    <property type="entry name" value="Glyoxalase/Bleomycin resistance protein/Dihydroxybiphenyl dioxygenase"/>
    <property type="match status" value="1"/>
</dbReference>
<dbReference type="AlphaFoldDB" id="A0A5E4WBS1"/>
<dbReference type="Proteomes" id="UP000366945">
    <property type="component" value="Unassembled WGS sequence"/>
</dbReference>
<dbReference type="RefSeq" id="WP_150680456.1">
    <property type="nucleotide sequence ID" value="NZ_CABPSK010000003.1"/>
</dbReference>
<proteinExistence type="predicted"/>
<dbReference type="OrthoDB" id="9803104at2"/>
<gene>
    <name evidence="2" type="ORF">PPN31114_03139</name>
</gene>
<dbReference type="EMBL" id="CABPSK010000003">
    <property type="protein sequence ID" value="VVE21104.1"/>
    <property type="molecule type" value="Genomic_DNA"/>
</dbReference>
<feature type="domain" description="VOC" evidence="1">
    <location>
        <begin position="8"/>
        <end position="123"/>
    </location>
</feature>
<dbReference type="PROSITE" id="PS51819">
    <property type="entry name" value="VOC"/>
    <property type="match status" value="1"/>
</dbReference>
<dbReference type="InterPro" id="IPR029068">
    <property type="entry name" value="Glyas_Bleomycin-R_OHBP_Dase"/>
</dbReference>
<dbReference type="InterPro" id="IPR004360">
    <property type="entry name" value="Glyas_Fos-R_dOase_dom"/>
</dbReference>
<protein>
    <submittedName>
        <fullName evidence="2">Glyoxalase</fullName>
    </submittedName>
</protein>
<evidence type="ECO:0000259" key="1">
    <source>
        <dbReference type="PROSITE" id="PS51819"/>
    </source>
</evidence>
<dbReference type="InterPro" id="IPR037523">
    <property type="entry name" value="VOC_core"/>
</dbReference>
<name>A0A5E4WBS1_9BURK</name>
<evidence type="ECO:0000313" key="2">
    <source>
        <dbReference type="EMBL" id="VVE21104.1"/>
    </source>
</evidence>
<sequence length="132" mass="14678">MSDIDTLRPFAFVLAVQDIDRSAAYFRDVLGFQLTWTEASDWRLVSRGSVRVMLGACPDTPPASQIGDHSYFAYLEADDVDALYKTFALNDAILLSPPTDRPYRMREFVVGTPDGHRFVVAQEIGADVTTDA</sequence>
<keyword evidence="3" id="KW-1185">Reference proteome</keyword>
<accession>A0A5E4WBS1</accession>
<dbReference type="GeneID" id="300405153"/>
<reference evidence="2 3" key="1">
    <citation type="submission" date="2019-08" db="EMBL/GenBank/DDBJ databases">
        <authorList>
            <person name="Peeters C."/>
        </authorList>
    </citation>
    <scope>NUCLEOTIDE SEQUENCE [LARGE SCALE GENOMIC DNA]</scope>
    <source>
        <strain evidence="2 3">LMG 31114</strain>
    </source>
</reference>